<dbReference type="Proteomes" id="UP000256561">
    <property type="component" value="Unassembled WGS sequence"/>
</dbReference>
<evidence type="ECO:0000256" key="2">
    <source>
        <dbReference type="ARBA" id="ARBA00011043"/>
    </source>
</evidence>
<gene>
    <name evidence="11" type="primary">mnmE</name>
    <name evidence="11" type="synonym">trmE</name>
    <name evidence="14" type="ORF">DXV75_11950</name>
</gene>
<evidence type="ECO:0000256" key="11">
    <source>
        <dbReference type="HAMAP-Rule" id="MF_00379"/>
    </source>
</evidence>
<dbReference type="PANTHER" id="PTHR42714:SF2">
    <property type="entry name" value="TRNA MODIFICATION GTPASE GTPBP3, MITOCHONDRIAL"/>
    <property type="match status" value="1"/>
</dbReference>
<dbReference type="FunFam" id="3.40.50.300:FF:000249">
    <property type="entry name" value="tRNA modification GTPase MnmE"/>
    <property type="match status" value="1"/>
</dbReference>
<dbReference type="InterPro" id="IPR027368">
    <property type="entry name" value="MnmE_dom2"/>
</dbReference>
<proteinExistence type="inferred from homology"/>
<evidence type="ECO:0000256" key="3">
    <source>
        <dbReference type="ARBA" id="ARBA00022490"/>
    </source>
</evidence>
<feature type="binding site" evidence="11">
    <location>
        <position position="126"/>
    </location>
    <ligand>
        <name>(6S)-5-formyl-5,6,7,8-tetrahydrofolate</name>
        <dbReference type="ChEBI" id="CHEBI:57457"/>
    </ligand>
</feature>
<evidence type="ECO:0000256" key="5">
    <source>
        <dbReference type="ARBA" id="ARBA00022723"/>
    </source>
</evidence>
<dbReference type="Pfam" id="PF01926">
    <property type="entry name" value="MMR_HSR1"/>
    <property type="match status" value="1"/>
</dbReference>
<dbReference type="GO" id="GO:0030488">
    <property type="term" value="P:tRNA methylation"/>
    <property type="evidence" value="ECO:0007669"/>
    <property type="project" value="TreeGrafter"/>
</dbReference>
<dbReference type="InterPro" id="IPR005225">
    <property type="entry name" value="Small_GTP-bd"/>
</dbReference>
<sequence length="464" mass="49537">MTVSDTSLSSETIVAQATAPGRGGVGIVRVSGPLATKVASKLLGVSLSPRTATYTSFYDASGEEIDRGIALLFVAPHSFTGEDVLELQGHGGQVVMDMLIDAVLNTPGVRLARPGEFSEQAFLNDKLDLTQAEAIADLIDASSKQAARSALRSLQGAFSQQVHQLSEAIIHLRMYVEAAIDFPDEEIDFLSDGKVAGDLSSILEQMSTLMGKAQQGALLREGMQVVIAGKPNAGKSSLLNALAGKDSAIVTDIAGTTRDVLKEHIHINGMPIHIIDTAGLRDSPDKVEQIGIERAWQAIQQADRVLFVVDSTQTSVIDPYAIWPEFMQKLPPGIPTTVVRNKADLSGETVSEQILDTAHGKVSVIGLSANTGDGIELLKTHLANAMGLDSTTEGQFIARRRHLDALTQANEHLENGNHQLQAHVAGELLAEELRLAHQALSEITGEFTSDDLLGRIFSSFCIGK</sequence>
<comment type="similarity">
    <text evidence="2 11 12">Belongs to the TRAFAC class TrmE-Era-EngA-EngB-Septin-like GTPase superfamily. TrmE GTPase family.</text>
</comment>
<accession>A0A3D8M4W6</accession>
<comment type="function">
    <text evidence="11">Exhibits a very high intrinsic GTPase hydrolysis rate. Involved in the addition of a carboxymethylaminomethyl (cmnm) group at the wobble position (U34) of certain tRNAs, forming tRNA-cmnm(5)s(2)U34.</text>
</comment>
<dbReference type="PROSITE" id="PS51709">
    <property type="entry name" value="G_TRME"/>
    <property type="match status" value="1"/>
</dbReference>
<dbReference type="EC" id="3.6.-.-" evidence="11"/>
<feature type="binding site" evidence="11">
    <location>
        <begin position="251"/>
        <end position="257"/>
    </location>
    <ligand>
        <name>GTP</name>
        <dbReference type="ChEBI" id="CHEBI:37565"/>
    </ligand>
</feature>
<dbReference type="GO" id="GO:0046872">
    <property type="term" value="F:metal ion binding"/>
    <property type="evidence" value="ECO:0007669"/>
    <property type="project" value="UniProtKB-KW"/>
</dbReference>
<keyword evidence="5 11" id="KW-0479">Metal-binding</keyword>
<dbReference type="GO" id="GO:0003924">
    <property type="term" value="F:GTPase activity"/>
    <property type="evidence" value="ECO:0007669"/>
    <property type="project" value="UniProtKB-UniRule"/>
</dbReference>
<keyword evidence="7 11" id="KW-0378">Hydrolase</keyword>
<keyword evidence="4 11" id="KW-0819">tRNA processing</keyword>
<comment type="subcellular location">
    <subcellularLocation>
        <location evidence="1 11">Cytoplasm</location>
    </subcellularLocation>
</comment>
<evidence type="ECO:0000256" key="9">
    <source>
        <dbReference type="ARBA" id="ARBA00022958"/>
    </source>
</evidence>
<feature type="binding site" evidence="11">
    <location>
        <position position="257"/>
    </location>
    <ligand>
        <name>Mg(2+)</name>
        <dbReference type="ChEBI" id="CHEBI:18420"/>
    </ligand>
</feature>
<evidence type="ECO:0000313" key="14">
    <source>
        <dbReference type="EMBL" id="RDV24787.1"/>
    </source>
</evidence>
<evidence type="ECO:0000256" key="12">
    <source>
        <dbReference type="RuleBase" id="RU003313"/>
    </source>
</evidence>
<dbReference type="InterPro" id="IPR031168">
    <property type="entry name" value="G_TrmE"/>
</dbReference>
<dbReference type="CDD" id="cd14858">
    <property type="entry name" value="TrmE_N"/>
    <property type="match status" value="1"/>
</dbReference>
<evidence type="ECO:0000256" key="10">
    <source>
        <dbReference type="ARBA" id="ARBA00023134"/>
    </source>
</evidence>
<evidence type="ECO:0000313" key="15">
    <source>
        <dbReference type="Proteomes" id="UP000256561"/>
    </source>
</evidence>
<dbReference type="InterPro" id="IPR004520">
    <property type="entry name" value="GTPase_MnmE"/>
</dbReference>
<dbReference type="AlphaFoldDB" id="A0A3D8M4W6"/>
<evidence type="ECO:0000259" key="13">
    <source>
        <dbReference type="PROSITE" id="PS51709"/>
    </source>
</evidence>
<keyword evidence="6 11" id="KW-0547">Nucleotide-binding</keyword>
<dbReference type="RefSeq" id="WP_115593659.1">
    <property type="nucleotide sequence ID" value="NZ_QRHA01000008.1"/>
</dbReference>
<dbReference type="EMBL" id="QRHA01000008">
    <property type="protein sequence ID" value="RDV24787.1"/>
    <property type="molecule type" value="Genomic_DNA"/>
</dbReference>
<feature type="binding site" evidence="11">
    <location>
        <position position="236"/>
    </location>
    <ligand>
        <name>Mg(2+)</name>
        <dbReference type="ChEBI" id="CHEBI:18420"/>
    </ligand>
</feature>
<keyword evidence="10 11" id="KW-0342">GTP-binding</keyword>
<dbReference type="Gene3D" id="3.40.50.300">
    <property type="entry name" value="P-loop containing nucleotide triphosphate hydrolases"/>
    <property type="match status" value="1"/>
</dbReference>
<dbReference type="GO" id="GO:0005525">
    <property type="term" value="F:GTP binding"/>
    <property type="evidence" value="ECO:0007669"/>
    <property type="project" value="UniProtKB-UniRule"/>
</dbReference>
<dbReference type="NCBIfam" id="NF003661">
    <property type="entry name" value="PRK05291.1-3"/>
    <property type="match status" value="1"/>
</dbReference>
<comment type="subunit">
    <text evidence="11">Homodimer. Heterotetramer of two MnmE and two MnmG subunits.</text>
</comment>
<dbReference type="PANTHER" id="PTHR42714">
    <property type="entry name" value="TRNA MODIFICATION GTPASE GTPBP3"/>
    <property type="match status" value="1"/>
</dbReference>
<keyword evidence="9 11" id="KW-0630">Potassium</keyword>
<evidence type="ECO:0000256" key="1">
    <source>
        <dbReference type="ARBA" id="ARBA00004496"/>
    </source>
</evidence>
<dbReference type="SUPFAM" id="SSF52540">
    <property type="entry name" value="P-loop containing nucleoside triphosphate hydrolases"/>
    <property type="match status" value="1"/>
</dbReference>
<dbReference type="InterPro" id="IPR018948">
    <property type="entry name" value="GTP-bd_TrmE_N"/>
</dbReference>
<feature type="binding site" evidence="11">
    <location>
        <position position="29"/>
    </location>
    <ligand>
        <name>(6S)-5-formyl-5,6,7,8-tetrahydrofolate</name>
        <dbReference type="ChEBI" id="CHEBI:57457"/>
    </ligand>
</feature>
<dbReference type="Pfam" id="PF12631">
    <property type="entry name" value="MnmE_helical"/>
    <property type="match status" value="1"/>
</dbReference>
<organism evidence="14 15">
    <name type="scientific">Alteromonas aestuariivivens</name>
    <dbReference type="NCBI Taxonomy" id="1938339"/>
    <lineage>
        <taxon>Bacteria</taxon>
        <taxon>Pseudomonadati</taxon>
        <taxon>Pseudomonadota</taxon>
        <taxon>Gammaproteobacteria</taxon>
        <taxon>Alteromonadales</taxon>
        <taxon>Alteromonadaceae</taxon>
        <taxon>Alteromonas/Salinimonas group</taxon>
        <taxon>Alteromonas</taxon>
    </lineage>
</organism>
<keyword evidence="15" id="KW-1185">Reference proteome</keyword>
<dbReference type="InterPro" id="IPR027417">
    <property type="entry name" value="P-loop_NTPase"/>
</dbReference>
<comment type="caution">
    <text evidence="11">Lacks conserved residue(s) required for the propagation of feature annotation.</text>
</comment>
<evidence type="ECO:0000256" key="8">
    <source>
        <dbReference type="ARBA" id="ARBA00022842"/>
    </source>
</evidence>
<feature type="binding site" evidence="11">
    <location>
        <begin position="341"/>
        <end position="344"/>
    </location>
    <ligand>
        <name>GTP</name>
        <dbReference type="ChEBI" id="CHEBI:37565"/>
    </ligand>
</feature>
<dbReference type="Gene3D" id="3.30.1360.120">
    <property type="entry name" value="Probable tRNA modification gtpase trme, domain 1"/>
    <property type="match status" value="1"/>
</dbReference>
<keyword evidence="8 11" id="KW-0460">Magnesium</keyword>
<dbReference type="GO" id="GO:0002098">
    <property type="term" value="P:tRNA wobble uridine modification"/>
    <property type="evidence" value="ECO:0007669"/>
    <property type="project" value="TreeGrafter"/>
</dbReference>
<evidence type="ECO:0000256" key="7">
    <source>
        <dbReference type="ARBA" id="ARBA00022801"/>
    </source>
</evidence>
<dbReference type="InterPro" id="IPR027266">
    <property type="entry name" value="TrmE/GcvT-like"/>
</dbReference>
<dbReference type="GO" id="GO:0005829">
    <property type="term" value="C:cytosol"/>
    <property type="evidence" value="ECO:0007669"/>
    <property type="project" value="TreeGrafter"/>
</dbReference>
<feature type="domain" description="TrmE-type G" evidence="13">
    <location>
        <begin position="222"/>
        <end position="387"/>
    </location>
</feature>
<dbReference type="CDD" id="cd04164">
    <property type="entry name" value="trmE"/>
    <property type="match status" value="1"/>
</dbReference>
<feature type="binding site" evidence="11">
    <location>
        <position position="253"/>
    </location>
    <ligand>
        <name>K(+)</name>
        <dbReference type="ChEBI" id="CHEBI:29103"/>
    </ligand>
</feature>
<feature type="binding site" evidence="11">
    <location>
        <position position="464"/>
    </location>
    <ligand>
        <name>(6S)-5-formyl-5,6,7,8-tetrahydrofolate</name>
        <dbReference type="ChEBI" id="CHEBI:57457"/>
    </ligand>
</feature>
<feature type="binding site" evidence="11">
    <location>
        <position position="232"/>
    </location>
    <ligand>
        <name>K(+)</name>
        <dbReference type="ChEBI" id="CHEBI:29103"/>
    </ligand>
</feature>
<comment type="caution">
    <text evidence="14">The sequence shown here is derived from an EMBL/GenBank/DDBJ whole genome shotgun (WGS) entry which is preliminary data.</text>
</comment>
<feature type="binding site" evidence="11">
    <location>
        <position position="256"/>
    </location>
    <ligand>
        <name>K(+)</name>
        <dbReference type="ChEBI" id="CHEBI:29103"/>
    </ligand>
</feature>
<evidence type="ECO:0000256" key="4">
    <source>
        <dbReference type="ARBA" id="ARBA00022694"/>
    </source>
</evidence>
<name>A0A3D8M4W6_9ALTE</name>
<dbReference type="FunFam" id="3.30.1360.120:FF:000001">
    <property type="entry name" value="tRNA modification GTPase MnmE"/>
    <property type="match status" value="1"/>
</dbReference>
<feature type="binding site" evidence="11">
    <location>
        <position position="86"/>
    </location>
    <ligand>
        <name>(6S)-5-formyl-5,6,7,8-tetrahydrofolate</name>
        <dbReference type="ChEBI" id="CHEBI:57457"/>
    </ligand>
</feature>
<dbReference type="NCBIfam" id="TIGR00231">
    <property type="entry name" value="small_GTP"/>
    <property type="match status" value="1"/>
</dbReference>
<dbReference type="SUPFAM" id="SSF116878">
    <property type="entry name" value="TrmE connector domain"/>
    <property type="match status" value="1"/>
</dbReference>
<feature type="binding site" evidence="11">
    <location>
        <position position="251"/>
    </location>
    <ligand>
        <name>K(+)</name>
        <dbReference type="ChEBI" id="CHEBI:29103"/>
    </ligand>
</feature>
<keyword evidence="3 11" id="KW-0963">Cytoplasm</keyword>
<dbReference type="InterPro" id="IPR025867">
    <property type="entry name" value="MnmE_helical"/>
</dbReference>
<feature type="binding site" evidence="11">
    <location>
        <begin position="276"/>
        <end position="279"/>
    </location>
    <ligand>
        <name>GTP</name>
        <dbReference type="ChEBI" id="CHEBI:37565"/>
    </ligand>
</feature>
<protein>
    <recommendedName>
        <fullName evidence="11">tRNA modification GTPase MnmE</fullName>
        <ecNumber evidence="11">3.6.-.-</ecNumber>
    </recommendedName>
</protein>
<dbReference type="OrthoDB" id="9805918at2"/>
<feature type="binding site" evidence="11">
    <location>
        <begin position="232"/>
        <end position="237"/>
    </location>
    <ligand>
        <name>GTP</name>
        <dbReference type="ChEBI" id="CHEBI:37565"/>
    </ligand>
</feature>
<dbReference type="HAMAP" id="MF_00379">
    <property type="entry name" value="GTPase_MnmE"/>
    <property type="match status" value="1"/>
</dbReference>
<dbReference type="Pfam" id="PF10396">
    <property type="entry name" value="TrmE_N"/>
    <property type="match status" value="1"/>
</dbReference>
<reference evidence="15" key="1">
    <citation type="submission" date="2018-08" db="EMBL/GenBank/DDBJ databases">
        <authorList>
            <person name="Zhang J."/>
            <person name="Du Z.-J."/>
        </authorList>
    </citation>
    <scope>NUCLEOTIDE SEQUENCE [LARGE SCALE GENOMIC DNA]</scope>
    <source>
        <strain evidence="15">KCTC 52655</strain>
    </source>
</reference>
<dbReference type="Gene3D" id="1.20.120.430">
    <property type="entry name" value="tRNA modification GTPase MnmE domain 2"/>
    <property type="match status" value="1"/>
</dbReference>
<dbReference type="NCBIfam" id="TIGR00450">
    <property type="entry name" value="mnmE_trmE_thdF"/>
    <property type="match status" value="1"/>
</dbReference>
<dbReference type="InterPro" id="IPR006073">
    <property type="entry name" value="GTP-bd"/>
</dbReference>
<evidence type="ECO:0000256" key="6">
    <source>
        <dbReference type="ARBA" id="ARBA00022741"/>
    </source>
</evidence>
<comment type="cofactor">
    <cofactor evidence="11">
        <name>K(+)</name>
        <dbReference type="ChEBI" id="CHEBI:29103"/>
    </cofactor>
    <text evidence="11">Binds 1 potassium ion per subunit.</text>
</comment>